<dbReference type="OrthoDB" id="4351094at2"/>
<reference evidence="1 2" key="1">
    <citation type="submission" date="2019-06" db="EMBL/GenBank/DDBJ databases">
        <title>Description of Kitasatospora acidophila sp. nov. isolated from pine grove soil, and reclassification of Streptomyces novaecaesareae to Kitasatospora novaeceasareae comb. nov.</title>
        <authorList>
            <person name="Kim M.J."/>
        </authorList>
    </citation>
    <scope>NUCLEOTIDE SEQUENCE [LARGE SCALE GENOMIC DNA]</scope>
    <source>
        <strain evidence="1 2">MMS16-CNU292</strain>
    </source>
</reference>
<dbReference type="EMBL" id="VIGB01000003">
    <property type="protein sequence ID" value="TQF03910.1"/>
    <property type="molecule type" value="Genomic_DNA"/>
</dbReference>
<evidence type="ECO:0000313" key="2">
    <source>
        <dbReference type="Proteomes" id="UP000319103"/>
    </source>
</evidence>
<comment type="caution">
    <text evidence="1">The sequence shown here is derived from an EMBL/GenBank/DDBJ whole genome shotgun (WGS) entry which is preliminary data.</text>
</comment>
<name>A0A540W4G9_9ACTN</name>
<dbReference type="RefSeq" id="WP_141634510.1">
    <property type="nucleotide sequence ID" value="NZ_VIGB01000003.1"/>
</dbReference>
<protein>
    <submittedName>
        <fullName evidence="1">Uncharacterized protein</fullName>
    </submittedName>
</protein>
<dbReference type="AlphaFoldDB" id="A0A540W4G9"/>
<gene>
    <name evidence="1" type="ORF">E6W39_18835</name>
</gene>
<sequence length="216" mass="23519">MTQFSIAAPELARLTHNALAFMPARSAVKVCEIVVGRMAGMPILQITATDLHTAGRDYSGLAELPYGALAAIDLSRDDLATLDKIARAKKKDDIRIQIRNRDGMSVEDDNGAWMPFRDASGERQPADLWDRVDEMLTRLERVSPVIPGALLIDPALMARFGKVKCPGETIADLYIASADEPILVKVGPTLVGAIMPVDREIAGQSERIGPEGLWEE</sequence>
<proteinExistence type="predicted"/>
<keyword evidence="2" id="KW-1185">Reference proteome</keyword>
<accession>A0A540W4G9</accession>
<organism evidence="1 2">
    <name type="scientific">Kitasatospora acidiphila</name>
    <dbReference type="NCBI Taxonomy" id="2567942"/>
    <lineage>
        <taxon>Bacteria</taxon>
        <taxon>Bacillati</taxon>
        <taxon>Actinomycetota</taxon>
        <taxon>Actinomycetes</taxon>
        <taxon>Kitasatosporales</taxon>
        <taxon>Streptomycetaceae</taxon>
        <taxon>Kitasatospora</taxon>
    </lineage>
</organism>
<evidence type="ECO:0000313" key="1">
    <source>
        <dbReference type="EMBL" id="TQF03910.1"/>
    </source>
</evidence>
<dbReference type="Proteomes" id="UP000319103">
    <property type="component" value="Unassembled WGS sequence"/>
</dbReference>